<accession>A0A1H9AWV1</accession>
<dbReference type="Proteomes" id="UP000198833">
    <property type="component" value="Unassembled WGS sequence"/>
</dbReference>
<dbReference type="STRING" id="89093.SAMN04488558_10287"/>
<organism evidence="2 3">
    <name type="scientific">Ignavigranum ruoffiae</name>
    <dbReference type="NCBI Taxonomy" id="89093"/>
    <lineage>
        <taxon>Bacteria</taxon>
        <taxon>Bacillati</taxon>
        <taxon>Bacillota</taxon>
        <taxon>Bacilli</taxon>
        <taxon>Lactobacillales</taxon>
        <taxon>Aerococcaceae</taxon>
        <taxon>Ignavigranum</taxon>
    </lineage>
</organism>
<keyword evidence="3" id="KW-1185">Reference proteome</keyword>
<protein>
    <submittedName>
        <fullName evidence="2">Uncharacterized protein</fullName>
    </submittedName>
</protein>
<evidence type="ECO:0000313" key="3">
    <source>
        <dbReference type="Proteomes" id="UP000198833"/>
    </source>
</evidence>
<evidence type="ECO:0000256" key="1">
    <source>
        <dbReference type="SAM" id="MobiDB-lite"/>
    </source>
</evidence>
<feature type="region of interest" description="Disordered" evidence="1">
    <location>
        <begin position="98"/>
        <end position="118"/>
    </location>
</feature>
<dbReference type="EMBL" id="FOEN01000002">
    <property type="protein sequence ID" value="SEP80418.1"/>
    <property type="molecule type" value="Genomic_DNA"/>
</dbReference>
<feature type="region of interest" description="Disordered" evidence="1">
    <location>
        <begin position="60"/>
        <end position="85"/>
    </location>
</feature>
<dbReference type="AlphaFoldDB" id="A0A1H9AWV1"/>
<name>A0A1H9AWV1_9LACT</name>
<proteinExistence type="predicted"/>
<dbReference type="RefSeq" id="WP_092570481.1">
    <property type="nucleotide sequence ID" value="NZ_FOEN01000002.1"/>
</dbReference>
<evidence type="ECO:0000313" key="2">
    <source>
        <dbReference type="EMBL" id="SEP80418.1"/>
    </source>
</evidence>
<sequence length="404" mass="43790">MNRFKRCLFVLFTMVLYFIPMNIVSAQEVNLVEQPEVGTVNNALEIEPEEASGIPVAEMLTEEPESGSKEEAVPQTDPVMPAEDEIPSPEMDILAEEETPAADSSLAAEENPSPNVEDASVVEVRTFEELKQAIAEAGTEATTIKIMDSFDLTEKLRIGKDQQITLTANNAKVADEAWQAIEQPADAANRGEASQREIIEEARRRGEEAIKIGDLTNNPLPTRESGAVVIRRADNFVTDTLFEVIGELILGDKESALYIDGNSSVQTAFDDRGTMMDIRGKLRIINAILMGSKNNHGYTAPIKVKKGGQLIMDGGRISQNTSYEKIDPDYTRPTSAGAVYVDPGASFTMNNGLIDNNNGGITGGVFVGSLFGSADTAYFEMNGGLIVNNKSNTRFQSGGQINIE</sequence>
<gene>
    <name evidence="2" type="ORF">SAMN04488558_10287</name>
</gene>
<dbReference type="OrthoDB" id="2077806at2"/>
<reference evidence="2 3" key="1">
    <citation type="submission" date="2016-10" db="EMBL/GenBank/DDBJ databases">
        <authorList>
            <person name="de Groot N.N."/>
        </authorList>
    </citation>
    <scope>NUCLEOTIDE SEQUENCE [LARGE SCALE GENOMIC DNA]</scope>
    <source>
        <strain evidence="2 3">DSM 15695</strain>
    </source>
</reference>